<reference evidence="9 10" key="1">
    <citation type="submission" date="2019-02" db="EMBL/GenBank/DDBJ databases">
        <title>Deep-cultivation of Planctomycetes and their phenomic and genomic characterization uncovers novel biology.</title>
        <authorList>
            <person name="Wiegand S."/>
            <person name="Jogler M."/>
            <person name="Boedeker C."/>
            <person name="Pinto D."/>
            <person name="Vollmers J."/>
            <person name="Rivas-Marin E."/>
            <person name="Kohn T."/>
            <person name="Peeters S.H."/>
            <person name="Heuer A."/>
            <person name="Rast P."/>
            <person name="Oberbeckmann S."/>
            <person name="Bunk B."/>
            <person name="Jeske O."/>
            <person name="Meyerdierks A."/>
            <person name="Storesund J.E."/>
            <person name="Kallscheuer N."/>
            <person name="Luecker S."/>
            <person name="Lage O.M."/>
            <person name="Pohl T."/>
            <person name="Merkel B.J."/>
            <person name="Hornburger P."/>
            <person name="Mueller R.-W."/>
            <person name="Bruemmer F."/>
            <person name="Labrenz M."/>
            <person name="Spormann A.M."/>
            <person name="Op den Camp H."/>
            <person name="Overmann J."/>
            <person name="Amann R."/>
            <person name="Jetten M.S.M."/>
            <person name="Mascher T."/>
            <person name="Medema M.H."/>
            <person name="Devos D.P."/>
            <person name="Kaster A.-K."/>
            <person name="Ovreas L."/>
            <person name="Rohde M."/>
            <person name="Galperin M.Y."/>
            <person name="Jogler C."/>
        </authorList>
    </citation>
    <scope>NUCLEOTIDE SEQUENCE [LARGE SCALE GENOMIC DNA]</scope>
    <source>
        <strain evidence="9 10">EC9</strain>
    </source>
</reference>
<evidence type="ECO:0000313" key="10">
    <source>
        <dbReference type="Proteomes" id="UP000319557"/>
    </source>
</evidence>
<feature type="binding site" evidence="6">
    <location>
        <begin position="29"/>
        <end position="32"/>
    </location>
    <ligand>
        <name>ATP</name>
        <dbReference type="ChEBI" id="CHEBI:30616"/>
    </ligand>
</feature>
<dbReference type="InterPro" id="IPR027413">
    <property type="entry name" value="GROEL-like_equatorial_sf"/>
</dbReference>
<dbReference type="NCBIfam" id="NF009487">
    <property type="entry name" value="PRK12849.1"/>
    <property type="match status" value="1"/>
</dbReference>
<comment type="subcellular location">
    <subcellularLocation>
        <location evidence="6">Cytoplasm</location>
    </subcellularLocation>
</comment>
<dbReference type="Gene3D" id="3.50.7.10">
    <property type="entry name" value="GroEL"/>
    <property type="match status" value="1"/>
</dbReference>
<feature type="binding site" evidence="6">
    <location>
        <position position="50"/>
    </location>
    <ligand>
        <name>ATP</name>
        <dbReference type="ChEBI" id="CHEBI:30616"/>
    </ligand>
</feature>
<comment type="subunit">
    <text evidence="6 8">Forms a cylinder of 14 subunits composed of two heptameric rings stacked back-to-back. Interacts with the co-chaperonin GroES.</text>
</comment>
<organism evidence="9 10">
    <name type="scientific">Rosistilla ulvae</name>
    <dbReference type="NCBI Taxonomy" id="1930277"/>
    <lineage>
        <taxon>Bacteria</taxon>
        <taxon>Pseudomonadati</taxon>
        <taxon>Planctomycetota</taxon>
        <taxon>Planctomycetia</taxon>
        <taxon>Pirellulales</taxon>
        <taxon>Pirellulaceae</taxon>
        <taxon>Rosistilla</taxon>
    </lineage>
</organism>
<dbReference type="CDD" id="cd03344">
    <property type="entry name" value="GroEL"/>
    <property type="match status" value="1"/>
</dbReference>
<dbReference type="NCBIfam" id="NF009489">
    <property type="entry name" value="PRK12851.1"/>
    <property type="match status" value="1"/>
</dbReference>
<dbReference type="SUPFAM" id="SSF48592">
    <property type="entry name" value="GroEL equatorial domain-like"/>
    <property type="match status" value="1"/>
</dbReference>
<evidence type="ECO:0000256" key="4">
    <source>
        <dbReference type="ARBA" id="ARBA00023186"/>
    </source>
</evidence>
<dbReference type="SUPFAM" id="SSF52029">
    <property type="entry name" value="GroEL apical domain-like"/>
    <property type="match status" value="1"/>
</dbReference>
<accession>A0A517M2Q7</accession>
<evidence type="ECO:0000256" key="2">
    <source>
        <dbReference type="ARBA" id="ARBA00022741"/>
    </source>
</evidence>
<evidence type="ECO:0000313" key="9">
    <source>
        <dbReference type="EMBL" id="QDS89158.1"/>
    </source>
</evidence>
<gene>
    <name evidence="9" type="primary">groL5_1</name>
    <name evidence="6" type="synonym">groEL</name>
    <name evidence="6" type="synonym">groL</name>
    <name evidence="9" type="ORF">EC9_33550</name>
</gene>
<dbReference type="InterPro" id="IPR002423">
    <property type="entry name" value="Cpn60/GroEL/TCP-1"/>
</dbReference>
<dbReference type="GO" id="GO:0005524">
    <property type="term" value="F:ATP binding"/>
    <property type="evidence" value="ECO:0007669"/>
    <property type="project" value="UniProtKB-UniRule"/>
</dbReference>
<dbReference type="OrthoDB" id="9766614at2"/>
<evidence type="ECO:0000256" key="1">
    <source>
        <dbReference type="ARBA" id="ARBA00006607"/>
    </source>
</evidence>
<dbReference type="FunFam" id="3.50.7.10:FF:000001">
    <property type="entry name" value="60 kDa chaperonin"/>
    <property type="match status" value="1"/>
</dbReference>
<feature type="binding site" evidence="6">
    <location>
        <position position="416"/>
    </location>
    <ligand>
        <name>ATP</name>
        <dbReference type="ChEBI" id="CHEBI:30616"/>
    </ligand>
</feature>
<dbReference type="NCBIfam" id="TIGR02348">
    <property type="entry name" value="GroEL"/>
    <property type="match status" value="1"/>
</dbReference>
<dbReference type="EC" id="5.6.1.7" evidence="6"/>
<dbReference type="Gene3D" id="3.30.260.10">
    <property type="entry name" value="TCP-1-like chaperonin intermediate domain"/>
    <property type="match status" value="1"/>
</dbReference>
<dbReference type="HAMAP" id="MF_00600">
    <property type="entry name" value="CH60"/>
    <property type="match status" value="1"/>
</dbReference>
<dbReference type="PRINTS" id="PR00298">
    <property type="entry name" value="CHAPERONIN60"/>
</dbReference>
<dbReference type="Proteomes" id="UP000319557">
    <property type="component" value="Chromosome"/>
</dbReference>
<keyword evidence="4 6" id="KW-0143">Chaperone</keyword>
<dbReference type="InterPro" id="IPR027409">
    <property type="entry name" value="GroEL-like_apical_dom_sf"/>
</dbReference>
<keyword evidence="6" id="KW-0963">Cytoplasm</keyword>
<dbReference type="PANTHER" id="PTHR45633">
    <property type="entry name" value="60 KDA HEAT SHOCK PROTEIN, MITOCHONDRIAL"/>
    <property type="match status" value="1"/>
</dbReference>
<protein>
    <recommendedName>
        <fullName evidence="6">Chaperonin GroEL</fullName>
        <ecNumber evidence="6">5.6.1.7</ecNumber>
    </recommendedName>
    <alternativeName>
        <fullName evidence="6">60 kDa chaperonin</fullName>
    </alternativeName>
    <alternativeName>
        <fullName evidence="6">Chaperonin-60</fullName>
        <shortName evidence="6">Cpn60</shortName>
    </alternativeName>
</protein>
<evidence type="ECO:0000256" key="6">
    <source>
        <dbReference type="HAMAP-Rule" id="MF_00600"/>
    </source>
</evidence>
<dbReference type="InterPro" id="IPR027410">
    <property type="entry name" value="TCP-1-like_intermed_sf"/>
</dbReference>
<evidence type="ECO:0000256" key="8">
    <source>
        <dbReference type="RuleBase" id="RU000419"/>
    </source>
</evidence>
<dbReference type="NCBIfam" id="NF009488">
    <property type="entry name" value="PRK12850.1"/>
    <property type="match status" value="1"/>
</dbReference>
<comment type="similarity">
    <text evidence="1 6 7">Belongs to the chaperonin (HSP60) family.</text>
</comment>
<proteinExistence type="inferred from homology"/>
<dbReference type="NCBIfam" id="NF000592">
    <property type="entry name" value="PRK00013.1"/>
    <property type="match status" value="1"/>
</dbReference>
<keyword evidence="5 6" id="KW-0413">Isomerase</keyword>
<comment type="caution">
    <text evidence="6">Lacks conserved residue(s) required for the propagation of feature annotation.</text>
</comment>
<dbReference type="RefSeq" id="WP_145346714.1">
    <property type="nucleotide sequence ID" value="NZ_CP036261.1"/>
</dbReference>
<dbReference type="GO" id="GO:0051082">
    <property type="term" value="F:unfolded protein binding"/>
    <property type="evidence" value="ECO:0007669"/>
    <property type="project" value="UniProtKB-UniRule"/>
</dbReference>
<feature type="binding site" evidence="6">
    <location>
        <begin position="86"/>
        <end position="90"/>
    </location>
    <ligand>
        <name>ATP</name>
        <dbReference type="ChEBI" id="CHEBI:30616"/>
    </ligand>
</feature>
<dbReference type="AlphaFoldDB" id="A0A517M2Q7"/>
<name>A0A517M2Q7_9BACT</name>
<evidence type="ECO:0000256" key="7">
    <source>
        <dbReference type="RuleBase" id="RU000418"/>
    </source>
</evidence>
<dbReference type="GO" id="GO:0140662">
    <property type="term" value="F:ATP-dependent protein folding chaperone"/>
    <property type="evidence" value="ECO:0007669"/>
    <property type="project" value="InterPro"/>
</dbReference>
<dbReference type="GO" id="GO:0005737">
    <property type="term" value="C:cytoplasm"/>
    <property type="evidence" value="ECO:0007669"/>
    <property type="project" value="UniProtKB-SubCell"/>
</dbReference>
<evidence type="ECO:0000256" key="3">
    <source>
        <dbReference type="ARBA" id="ARBA00022840"/>
    </source>
</evidence>
<keyword evidence="3 6" id="KW-0067">ATP-binding</keyword>
<dbReference type="GO" id="GO:0042026">
    <property type="term" value="P:protein refolding"/>
    <property type="evidence" value="ECO:0007669"/>
    <property type="project" value="UniProtKB-UniRule"/>
</dbReference>
<comment type="function">
    <text evidence="6 8">Together with its co-chaperonin GroES, plays an essential role in assisting protein folding. The GroEL-GroES system forms a nano-cage that allows encapsulation of the non-native substrate proteins and provides a physical environment optimized to promote and accelerate protein folding.</text>
</comment>
<dbReference type="Pfam" id="PF00118">
    <property type="entry name" value="Cpn60_TCP1"/>
    <property type="match status" value="1"/>
</dbReference>
<evidence type="ECO:0000256" key="5">
    <source>
        <dbReference type="ARBA" id="ARBA00023235"/>
    </source>
</evidence>
<dbReference type="GO" id="GO:0016853">
    <property type="term" value="F:isomerase activity"/>
    <property type="evidence" value="ECO:0007669"/>
    <property type="project" value="UniProtKB-KW"/>
</dbReference>
<dbReference type="EMBL" id="CP036261">
    <property type="protein sequence ID" value="QDS89158.1"/>
    <property type="molecule type" value="Genomic_DNA"/>
</dbReference>
<dbReference type="InterPro" id="IPR001844">
    <property type="entry name" value="Cpn60/GroEL"/>
</dbReference>
<keyword evidence="10" id="KW-1185">Reference proteome</keyword>
<dbReference type="SUPFAM" id="SSF54849">
    <property type="entry name" value="GroEL-intermediate domain like"/>
    <property type="match status" value="1"/>
</dbReference>
<sequence>MAKQIVFDDDARQPLLAGAAKLARAVRSTLGPRGRNAVLDKGWGSPKVTKDGVTVAEDIDLDDANENLGAQLIKEAASKTNDVAGDGTTTATVLAEAIFREGLKMEASGADPMALSRGIAKAVDMVTAAIQKLSTPISEKSKAEIRQVATIAGNNDPEIGRVLADAFAKVGKDGVITVEEGRSNETTVDVVEGMQFDRGFLSPHFVTNQDEVTVELENCLVLIFEEKISGNKKMIPLLEAVSKSKKPLLIIAEDVEGEALATLVVNKMRGILNVCAVKAPGYGDRRKAILGDIAVLTGAQPIFKDLGIDLENVKLDDLGTVKKVKITSEDCTMVGGAGGKDKIAARVAQIRNEISLTDSDYDREKLQERLAKLAGGVAQISVGAATETEMKERKALIDDARAATQAALEEGIVPGGGVALIRCEKHLLKLEESTEGDEKLGVRIIRNVLDKPLRAIAGNAGLEGGVVVNRVRNLKDKNEGYDANSDKYVDMIKAGIIDPAKVVRTSLSNAASVASLLLTTESLITEIPVEEEAGDDHHHDHGMGGMGGMPGMGGMGGMPGMGGMGGMPGMM</sequence>
<dbReference type="Gene3D" id="1.10.560.10">
    <property type="entry name" value="GroEL-like equatorial domain"/>
    <property type="match status" value="1"/>
</dbReference>
<keyword evidence="2 6" id="KW-0547">Nucleotide-binding</keyword>
<dbReference type="KEGG" id="ruv:EC9_33550"/>
<feature type="binding site" evidence="6">
    <location>
        <position position="498"/>
    </location>
    <ligand>
        <name>ATP</name>
        <dbReference type="ChEBI" id="CHEBI:30616"/>
    </ligand>
</feature>